<dbReference type="EMBL" id="QJKJ01010100">
    <property type="protein sequence ID" value="RDX74669.1"/>
    <property type="molecule type" value="Genomic_DNA"/>
</dbReference>
<dbReference type="Proteomes" id="UP000257109">
    <property type="component" value="Unassembled WGS sequence"/>
</dbReference>
<evidence type="ECO:0008006" key="3">
    <source>
        <dbReference type="Google" id="ProtNLM"/>
    </source>
</evidence>
<dbReference type="OrthoDB" id="1751476at2759"/>
<dbReference type="GO" id="GO:0003676">
    <property type="term" value="F:nucleic acid binding"/>
    <property type="evidence" value="ECO:0007669"/>
    <property type="project" value="InterPro"/>
</dbReference>
<evidence type="ECO:0000313" key="2">
    <source>
        <dbReference type="Proteomes" id="UP000257109"/>
    </source>
</evidence>
<comment type="caution">
    <text evidence="1">The sequence shown here is derived from an EMBL/GenBank/DDBJ whole genome shotgun (WGS) entry which is preliminary data.</text>
</comment>
<dbReference type="InterPro" id="IPR036397">
    <property type="entry name" value="RNaseH_sf"/>
</dbReference>
<proteinExistence type="predicted"/>
<feature type="non-terminal residue" evidence="1">
    <location>
        <position position="1"/>
    </location>
</feature>
<organism evidence="1 2">
    <name type="scientific">Mucuna pruriens</name>
    <name type="common">Velvet bean</name>
    <name type="synonym">Dolichos pruriens</name>
    <dbReference type="NCBI Taxonomy" id="157652"/>
    <lineage>
        <taxon>Eukaryota</taxon>
        <taxon>Viridiplantae</taxon>
        <taxon>Streptophyta</taxon>
        <taxon>Embryophyta</taxon>
        <taxon>Tracheophyta</taxon>
        <taxon>Spermatophyta</taxon>
        <taxon>Magnoliopsida</taxon>
        <taxon>eudicotyledons</taxon>
        <taxon>Gunneridae</taxon>
        <taxon>Pentapetalae</taxon>
        <taxon>rosids</taxon>
        <taxon>fabids</taxon>
        <taxon>Fabales</taxon>
        <taxon>Fabaceae</taxon>
        <taxon>Papilionoideae</taxon>
        <taxon>50 kb inversion clade</taxon>
        <taxon>NPAAA clade</taxon>
        <taxon>indigoferoid/millettioid clade</taxon>
        <taxon>Phaseoleae</taxon>
        <taxon>Mucuna</taxon>
    </lineage>
</organism>
<reference evidence="1" key="1">
    <citation type="submission" date="2018-05" db="EMBL/GenBank/DDBJ databases">
        <title>Draft genome of Mucuna pruriens seed.</title>
        <authorList>
            <person name="Nnadi N.E."/>
            <person name="Vos R."/>
            <person name="Hasami M.H."/>
            <person name="Devisetty U.K."/>
            <person name="Aguiy J.C."/>
        </authorList>
    </citation>
    <scope>NUCLEOTIDE SEQUENCE [LARGE SCALE GENOMIC DNA]</scope>
    <source>
        <strain evidence="1">JCA_2017</strain>
    </source>
</reference>
<dbReference type="Gene3D" id="3.30.420.10">
    <property type="entry name" value="Ribonuclease H-like superfamily/Ribonuclease H"/>
    <property type="match status" value="1"/>
</dbReference>
<dbReference type="PANTHER" id="PTHR42648:SF21">
    <property type="entry name" value="CYSTEINE-RICH RLK (RECEPTOR-LIKE PROTEIN KINASE) 8"/>
    <property type="match status" value="1"/>
</dbReference>
<gene>
    <name evidence="1" type="ORF">CR513_45554</name>
</gene>
<sequence>MFLSHKYECLKVFYIFYKHVQNEKGINIASIISDHGGEFENENFQHFFKEHGIHYNFSYPKTPQHNDSFYKRLPVNYGRVNNPTFIISILLDENLVSLIQNLITEHSFDTKQHPKHMEFITLGLRKLKSPYTSIEDRVKTRSTFEDQAQVALLSEVEPKNIEKALLDDRWMFTMQEELD</sequence>
<evidence type="ECO:0000313" key="1">
    <source>
        <dbReference type="EMBL" id="RDX74669.1"/>
    </source>
</evidence>
<dbReference type="SUPFAM" id="SSF53098">
    <property type="entry name" value="Ribonuclease H-like"/>
    <property type="match status" value="1"/>
</dbReference>
<keyword evidence="2" id="KW-1185">Reference proteome</keyword>
<dbReference type="InterPro" id="IPR039537">
    <property type="entry name" value="Retrotran_Ty1/copia-like"/>
</dbReference>
<dbReference type="AlphaFoldDB" id="A0A371F8Q2"/>
<accession>A0A371F8Q2</accession>
<dbReference type="InterPro" id="IPR012337">
    <property type="entry name" value="RNaseH-like_sf"/>
</dbReference>
<name>A0A371F8Q2_MUCPR</name>
<protein>
    <recommendedName>
        <fullName evidence="3">Integrase catalytic domain-containing protein</fullName>
    </recommendedName>
</protein>
<dbReference type="PANTHER" id="PTHR42648">
    <property type="entry name" value="TRANSPOSASE, PUTATIVE-RELATED"/>
    <property type="match status" value="1"/>
</dbReference>